<evidence type="ECO:0000256" key="1">
    <source>
        <dbReference type="SAM" id="Phobius"/>
    </source>
</evidence>
<protein>
    <submittedName>
        <fullName evidence="2">Uncharacterized protein</fullName>
    </submittedName>
</protein>
<dbReference type="EMBL" id="BAAALR010000060">
    <property type="protein sequence ID" value="GAA1705132.1"/>
    <property type="molecule type" value="Genomic_DNA"/>
</dbReference>
<proteinExistence type="predicted"/>
<reference evidence="2 3" key="1">
    <citation type="journal article" date="2019" name="Int. J. Syst. Evol. Microbiol.">
        <title>The Global Catalogue of Microorganisms (GCM) 10K type strain sequencing project: providing services to taxonomists for standard genome sequencing and annotation.</title>
        <authorList>
            <consortium name="The Broad Institute Genomics Platform"/>
            <consortium name="The Broad Institute Genome Sequencing Center for Infectious Disease"/>
            <person name="Wu L."/>
            <person name="Ma J."/>
        </authorList>
    </citation>
    <scope>NUCLEOTIDE SEQUENCE [LARGE SCALE GENOMIC DNA]</scope>
    <source>
        <strain evidence="2 3">JCM 13244</strain>
    </source>
</reference>
<dbReference type="Proteomes" id="UP001499947">
    <property type="component" value="Unassembled WGS sequence"/>
</dbReference>
<keyword evidence="3" id="KW-1185">Reference proteome</keyword>
<keyword evidence="1" id="KW-0812">Transmembrane</keyword>
<gene>
    <name evidence="2" type="ORF">GCM10009680_52450</name>
</gene>
<organism evidence="2 3">
    <name type="scientific">Streptomyces yatensis</name>
    <dbReference type="NCBI Taxonomy" id="155177"/>
    <lineage>
        <taxon>Bacteria</taxon>
        <taxon>Bacillati</taxon>
        <taxon>Actinomycetota</taxon>
        <taxon>Actinomycetes</taxon>
        <taxon>Kitasatosporales</taxon>
        <taxon>Streptomycetaceae</taxon>
        <taxon>Streptomyces</taxon>
        <taxon>Streptomyces violaceusniger group</taxon>
    </lineage>
</organism>
<comment type="caution">
    <text evidence="2">The sequence shown here is derived from an EMBL/GenBank/DDBJ whole genome shotgun (WGS) entry which is preliminary data.</text>
</comment>
<name>A0ABN2IHE1_9ACTN</name>
<evidence type="ECO:0000313" key="2">
    <source>
        <dbReference type="EMBL" id="GAA1705132.1"/>
    </source>
</evidence>
<evidence type="ECO:0000313" key="3">
    <source>
        <dbReference type="Proteomes" id="UP001499947"/>
    </source>
</evidence>
<feature type="transmembrane region" description="Helical" evidence="1">
    <location>
        <begin position="53"/>
        <end position="76"/>
    </location>
</feature>
<keyword evidence="1" id="KW-0472">Membrane</keyword>
<accession>A0ABN2IHE1</accession>
<keyword evidence="1" id="KW-1133">Transmembrane helix</keyword>
<sequence length="234" mass="26449">MFPALTCPPGKALRLAYCGAQPQAVGPQEAHNRTFPGERCRRLEERAPMNEQVASALISGLVALVVGGTTGALTWFQLRRDQNKWRVDLKSAWALELHKARLESYPEIFSTLLQLSHYSSPITREIASEVSRSLNTWFYSTGGMCADKTTRGAILGLRKCCSKWARTGSEPTDFYRWRNLTVALLRRDLDIAGLESYDFKPDATLLSTLEEELRSAPPRHWPSGTLPRRTRRER</sequence>